<dbReference type="SUPFAM" id="SSF54810">
    <property type="entry name" value="GMP synthetase C-terminal dimerisation domain"/>
    <property type="match status" value="1"/>
</dbReference>
<comment type="pathway">
    <text evidence="1">Purine metabolism; GMP biosynthesis; GMP from XMP (L-Gln route): step 1/1.</text>
</comment>
<evidence type="ECO:0000256" key="6">
    <source>
        <dbReference type="ARBA" id="ARBA00022749"/>
    </source>
</evidence>
<protein>
    <recommendedName>
        <fullName evidence="3">GMP synthase [glutamine-hydrolyzing]</fullName>
        <ecNumber evidence="2">6.3.5.2</ecNumber>
    </recommendedName>
    <alternativeName>
        <fullName evidence="10">GMP synthetase</fullName>
    </alternativeName>
    <alternativeName>
        <fullName evidence="11">Glutamine amidotransferase</fullName>
    </alternativeName>
</protein>
<evidence type="ECO:0000256" key="1">
    <source>
        <dbReference type="ARBA" id="ARBA00005153"/>
    </source>
</evidence>
<dbReference type="AlphaFoldDB" id="A0A7S1T0S5"/>
<dbReference type="NCBIfam" id="TIGR00884">
    <property type="entry name" value="guaA_Cterm"/>
    <property type="match status" value="1"/>
</dbReference>
<dbReference type="InterPro" id="IPR017926">
    <property type="entry name" value="GATASE"/>
</dbReference>
<dbReference type="EC" id="6.3.5.2" evidence="2"/>
<dbReference type="GO" id="GO:0003921">
    <property type="term" value="F:GMP synthase activity"/>
    <property type="evidence" value="ECO:0007669"/>
    <property type="project" value="InterPro"/>
</dbReference>
<dbReference type="PROSITE" id="PS51553">
    <property type="entry name" value="GMPS_ATP_PPASE"/>
    <property type="match status" value="1"/>
</dbReference>
<dbReference type="PROSITE" id="PS51273">
    <property type="entry name" value="GATASE_TYPE_1"/>
    <property type="match status" value="1"/>
</dbReference>
<sequence length="554" mass="61474">MGGDNAGPPTKKMKADDDVVLNLAQHHLCLVLDYGSQYTQLITRRVREIGVASKLIPGDASLERIKSFNPDVIILSGGPNSVHVEGAPQLSAGFLEYVAEKGIALLGICYGMQLLVHTLGGEVKVGVEGGEYGRMPMHIEEGSELYGNQTSNLQLVWMSHGDECIKLPPGFDAVAKSQQGAIVAIENVKARMYGLQYHPEVMHTDQGTETLRHFLFEIAKLKKTWKMEDVLEQLMAKVAAKVGPEDHVICALSGGVDSAVAATLVHKVIGDRLHCVFVDNGLLRYKEAERVMKTFKNHLHLPVTVIDDSERMLGRLKGLTDPEAKRKAIGSEFIDVFREFRSKMEKDLGHRPKFLVQGTLYPDVIESMPPPGSDQKHSHTIKSHHNVGGLPKDFDFDLIEPLRELFKDEVRALGRLKGMDVPEAFITRHPFPGPGLAVRVIGDVTEGDRLEVLRAVDEIFIDTIREFGLYDQIWQAFAVFLPVRSVGVQGDQRTHSHVVALRAVTSGDGMTADWFPFDGHFLKEVSTRICNKVRSVNRVVYDITSKPPGTIEWE</sequence>
<dbReference type="InterPro" id="IPR029062">
    <property type="entry name" value="Class_I_gatase-like"/>
</dbReference>
<dbReference type="GO" id="GO:0005524">
    <property type="term" value="F:ATP binding"/>
    <property type="evidence" value="ECO:0007669"/>
    <property type="project" value="UniProtKB-UniRule"/>
</dbReference>
<name>A0A7S1T0S5_9CHLO</name>
<keyword evidence="9" id="KW-0315">Glutamine amidotransferase</keyword>
<keyword evidence="7 14" id="KW-0658">Purine biosynthesis</keyword>
<dbReference type="PANTHER" id="PTHR11922:SF2">
    <property type="entry name" value="GMP SYNTHASE [GLUTAMINE-HYDROLYZING]"/>
    <property type="match status" value="1"/>
</dbReference>
<evidence type="ECO:0000256" key="3">
    <source>
        <dbReference type="ARBA" id="ARBA00021562"/>
    </source>
</evidence>
<feature type="domain" description="GMPS ATP-PPase" evidence="15">
    <location>
        <begin position="225"/>
        <end position="426"/>
    </location>
</feature>
<dbReference type="CDD" id="cd01742">
    <property type="entry name" value="GATase1_GMP_Synthase"/>
    <property type="match status" value="1"/>
</dbReference>
<dbReference type="InterPro" id="IPR022955">
    <property type="entry name" value="GMP_synthase"/>
</dbReference>
<dbReference type="EMBL" id="HBGG01031842">
    <property type="protein sequence ID" value="CAD9214396.1"/>
    <property type="molecule type" value="Transcribed_RNA"/>
</dbReference>
<accession>A0A7S1T0S5</accession>
<dbReference type="SUPFAM" id="SSF52317">
    <property type="entry name" value="Class I glutamine amidotransferase-like"/>
    <property type="match status" value="1"/>
</dbReference>
<evidence type="ECO:0000256" key="9">
    <source>
        <dbReference type="ARBA" id="ARBA00022962"/>
    </source>
</evidence>
<dbReference type="InterPro" id="IPR004739">
    <property type="entry name" value="GMP_synth_GATase"/>
</dbReference>
<dbReference type="NCBIfam" id="TIGR00888">
    <property type="entry name" value="guaA_Nterm"/>
    <property type="match status" value="1"/>
</dbReference>
<dbReference type="Gene3D" id="3.40.50.620">
    <property type="entry name" value="HUPs"/>
    <property type="match status" value="1"/>
</dbReference>
<evidence type="ECO:0000256" key="12">
    <source>
        <dbReference type="ARBA" id="ARBA00044933"/>
    </source>
</evidence>
<evidence type="ECO:0000256" key="5">
    <source>
        <dbReference type="ARBA" id="ARBA00022741"/>
    </source>
</evidence>
<proteinExistence type="inferred from homology"/>
<dbReference type="Gene3D" id="3.40.50.880">
    <property type="match status" value="1"/>
</dbReference>
<keyword evidence="8 14" id="KW-0067">ATP-binding</keyword>
<organism evidence="16">
    <name type="scientific">Tetraselmis chuii</name>
    <dbReference type="NCBI Taxonomy" id="63592"/>
    <lineage>
        <taxon>Eukaryota</taxon>
        <taxon>Viridiplantae</taxon>
        <taxon>Chlorophyta</taxon>
        <taxon>core chlorophytes</taxon>
        <taxon>Chlorodendrophyceae</taxon>
        <taxon>Chlorodendrales</taxon>
        <taxon>Chlorodendraceae</taxon>
        <taxon>Tetraselmis</taxon>
    </lineage>
</organism>
<evidence type="ECO:0000256" key="14">
    <source>
        <dbReference type="PROSITE-ProRule" id="PRU00886"/>
    </source>
</evidence>
<evidence type="ECO:0000256" key="7">
    <source>
        <dbReference type="ARBA" id="ARBA00022755"/>
    </source>
</evidence>
<comment type="function">
    <text evidence="12">Catalyzes the conversion of xanthine monophosphate (XMP) to GMP in the presence of glutamine and ATP through an adenyl-XMP intermediate.</text>
</comment>
<dbReference type="FunFam" id="3.40.50.620:FF:000001">
    <property type="entry name" value="GMP synthase [glutamine-hydrolyzing]"/>
    <property type="match status" value="1"/>
</dbReference>
<reference evidence="16" key="1">
    <citation type="submission" date="2021-01" db="EMBL/GenBank/DDBJ databases">
        <authorList>
            <person name="Corre E."/>
            <person name="Pelletier E."/>
            <person name="Niang G."/>
            <person name="Scheremetjew M."/>
            <person name="Finn R."/>
            <person name="Kale V."/>
            <person name="Holt S."/>
            <person name="Cochrane G."/>
            <person name="Meng A."/>
            <person name="Brown T."/>
            <person name="Cohen L."/>
        </authorList>
    </citation>
    <scope>NUCLEOTIDE SEQUENCE</scope>
    <source>
        <strain evidence="16">PLY429</strain>
    </source>
</reference>
<feature type="binding site" evidence="14">
    <location>
        <begin position="253"/>
        <end position="259"/>
    </location>
    <ligand>
        <name>ATP</name>
        <dbReference type="ChEBI" id="CHEBI:30616"/>
    </ligand>
</feature>
<keyword evidence="4" id="KW-0436">Ligase</keyword>
<keyword evidence="5 14" id="KW-0547">Nucleotide-binding</keyword>
<keyword evidence="6 14" id="KW-0332">GMP biosynthesis</keyword>
<dbReference type="SUPFAM" id="SSF52402">
    <property type="entry name" value="Adenine nucleotide alpha hydrolases-like"/>
    <property type="match status" value="1"/>
</dbReference>
<evidence type="ECO:0000256" key="8">
    <source>
        <dbReference type="ARBA" id="ARBA00022840"/>
    </source>
</evidence>
<dbReference type="Pfam" id="PF00117">
    <property type="entry name" value="GATase"/>
    <property type="match status" value="1"/>
</dbReference>
<dbReference type="Gene3D" id="3.30.300.10">
    <property type="match status" value="1"/>
</dbReference>
<evidence type="ECO:0000256" key="2">
    <source>
        <dbReference type="ARBA" id="ARBA00012746"/>
    </source>
</evidence>
<dbReference type="FunFam" id="3.30.300.10:FF:000002">
    <property type="entry name" value="GMP synthase [glutamine-hydrolyzing]"/>
    <property type="match status" value="1"/>
</dbReference>
<evidence type="ECO:0000256" key="10">
    <source>
        <dbReference type="ARBA" id="ARBA00030464"/>
    </source>
</evidence>
<evidence type="ECO:0000313" key="16">
    <source>
        <dbReference type="EMBL" id="CAD9214396.1"/>
    </source>
</evidence>
<dbReference type="InterPro" id="IPR025777">
    <property type="entry name" value="GMPS_ATP_PPase_dom"/>
</dbReference>
<dbReference type="CDD" id="cd01997">
    <property type="entry name" value="GMP_synthase_C"/>
    <property type="match status" value="1"/>
</dbReference>
<dbReference type="PANTHER" id="PTHR11922">
    <property type="entry name" value="GMP SYNTHASE-RELATED"/>
    <property type="match status" value="1"/>
</dbReference>
<gene>
    <name evidence="16" type="ORF">TCHU04912_LOCUS16636</name>
</gene>
<dbReference type="InterPro" id="IPR001674">
    <property type="entry name" value="GMP_synth_C"/>
</dbReference>
<dbReference type="GO" id="GO:0005829">
    <property type="term" value="C:cytosol"/>
    <property type="evidence" value="ECO:0007669"/>
    <property type="project" value="TreeGrafter"/>
</dbReference>
<comment type="catalytic activity">
    <reaction evidence="13">
        <text>XMP + L-glutamine + ATP + H2O = GMP + L-glutamate + AMP + diphosphate + 2 H(+)</text>
        <dbReference type="Rhea" id="RHEA:11680"/>
        <dbReference type="ChEBI" id="CHEBI:15377"/>
        <dbReference type="ChEBI" id="CHEBI:15378"/>
        <dbReference type="ChEBI" id="CHEBI:29985"/>
        <dbReference type="ChEBI" id="CHEBI:30616"/>
        <dbReference type="ChEBI" id="CHEBI:33019"/>
        <dbReference type="ChEBI" id="CHEBI:57464"/>
        <dbReference type="ChEBI" id="CHEBI:58115"/>
        <dbReference type="ChEBI" id="CHEBI:58359"/>
        <dbReference type="ChEBI" id="CHEBI:456215"/>
        <dbReference type="EC" id="6.3.5.2"/>
    </reaction>
</comment>
<evidence type="ECO:0000259" key="15">
    <source>
        <dbReference type="PROSITE" id="PS51553"/>
    </source>
</evidence>
<dbReference type="PRINTS" id="PR00096">
    <property type="entry name" value="GATASE"/>
</dbReference>
<dbReference type="UniPathway" id="UPA00189">
    <property type="reaction ID" value="UER00296"/>
</dbReference>
<evidence type="ECO:0000256" key="4">
    <source>
        <dbReference type="ARBA" id="ARBA00022598"/>
    </source>
</evidence>
<evidence type="ECO:0000256" key="13">
    <source>
        <dbReference type="ARBA" id="ARBA00049404"/>
    </source>
</evidence>
<dbReference type="InterPro" id="IPR014729">
    <property type="entry name" value="Rossmann-like_a/b/a_fold"/>
</dbReference>
<evidence type="ECO:0000256" key="11">
    <source>
        <dbReference type="ARBA" id="ARBA00031356"/>
    </source>
</evidence>
<dbReference type="NCBIfam" id="NF000848">
    <property type="entry name" value="PRK00074.1"/>
    <property type="match status" value="1"/>
</dbReference>
<dbReference type="Pfam" id="PF00958">
    <property type="entry name" value="GMP_synt_C"/>
    <property type="match status" value="1"/>
</dbReference>
<dbReference type="HAMAP" id="MF_00344">
    <property type="entry name" value="GMP_synthase"/>
    <property type="match status" value="1"/>
</dbReference>
<dbReference type="FunFam" id="3.40.50.880:FF:000001">
    <property type="entry name" value="GMP synthase [glutamine-hydrolyzing]"/>
    <property type="match status" value="1"/>
</dbReference>